<dbReference type="PANTHER" id="PTHR34216:SF3">
    <property type="entry name" value="POLY-BETA-1,6-N-ACETYL-D-GLUCOSAMINE N-DEACETYLASE"/>
    <property type="match status" value="1"/>
</dbReference>
<feature type="domain" description="NodB homology" evidence="3">
    <location>
        <begin position="57"/>
        <end position="318"/>
    </location>
</feature>
<dbReference type="AlphaFoldDB" id="A0A512BD94"/>
<evidence type="ECO:0000256" key="1">
    <source>
        <dbReference type="ARBA" id="ARBA00004613"/>
    </source>
</evidence>
<comment type="subcellular location">
    <subcellularLocation>
        <location evidence="1">Secreted</location>
    </subcellularLocation>
</comment>
<reference evidence="4 5" key="1">
    <citation type="submission" date="2019-07" db="EMBL/GenBank/DDBJ databases">
        <title>Whole genome shotgun sequence of Segetibacter aerophilus NBRC 106135.</title>
        <authorList>
            <person name="Hosoyama A."/>
            <person name="Uohara A."/>
            <person name="Ohji S."/>
            <person name="Ichikawa N."/>
        </authorList>
    </citation>
    <scope>NUCLEOTIDE SEQUENCE [LARGE SCALE GENOMIC DNA]</scope>
    <source>
        <strain evidence="4 5">NBRC 106135</strain>
    </source>
</reference>
<dbReference type="Gene3D" id="3.20.20.370">
    <property type="entry name" value="Glycoside hydrolase/deacetylase"/>
    <property type="match status" value="1"/>
</dbReference>
<evidence type="ECO:0000256" key="2">
    <source>
        <dbReference type="ARBA" id="ARBA00022729"/>
    </source>
</evidence>
<keyword evidence="5" id="KW-1185">Reference proteome</keyword>
<dbReference type="RefSeq" id="WP_147204046.1">
    <property type="nucleotide sequence ID" value="NZ_BJYT01000008.1"/>
</dbReference>
<dbReference type="GO" id="GO:0005975">
    <property type="term" value="P:carbohydrate metabolic process"/>
    <property type="evidence" value="ECO:0007669"/>
    <property type="project" value="InterPro"/>
</dbReference>
<evidence type="ECO:0000313" key="5">
    <source>
        <dbReference type="Proteomes" id="UP000321513"/>
    </source>
</evidence>
<dbReference type="SUPFAM" id="SSF88713">
    <property type="entry name" value="Glycoside hydrolase/deacetylase"/>
    <property type="match status" value="1"/>
</dbReference>
<protein>
    <recommendedName>
        <fullName evidence="3">NodB homology domain-containing protein</fullName>
    </recommendedName>
</protein>
<evidence type="ECO:0000259" key="3">
    <source>
        <dbReference type="PROSITE" id="PS51677"/>
    </source>
</evidence>
<name>A0A512BD94_9BACT</name>
<comment type="caution">
    <text evidence="4">The sequence shown here is derived from an EMBL/GenBank/DDBJ whole genome shotgun (WGS) entry which is preliminary data.</text>
</comment>
<evidence type="ECO:0000313" key="4">
    <source>
        <dbReference type="EMBL" id="GEO09933.1"/>
    </source>
</evidence>
<dbReference type="InterPro" id="IPR002509">
    <property type="entry name" value="NODB_dom"/>
</dbReference>
<keyword evidence="2" id="KW-0732">Signal</keyword>
<dbReference type="GO" id="GO:0016810">
    <property type="term" value="F:hydrolase activity, acting on carbon-nitrogen (but not peptide) bonds"/>
    <property type="evidence" value="ECO:0007669"/>
    <property type="project" value="InterPro"/>
</dbReference>
<dbReference type="EMBL" id="BJYT01000008">
    <property type="protein sequence ID" value="GEO09933.1"/>
    <property type="molecule type" value="Genomic_DNA"/>
</dbReference>
<dbReference type="InterPro" id="IPR051398">
    <property type="entry name" value="Polysacch_Deacetylase"/>
</dbReference>
<proteinExistence type="predicted"/>
<gene>
    <name evidence="4" type="ORF">SAE01_24290</name>
</gene>
<dbReference type="Proteomes" id="UP000321513">
    <property type="component" value="Unassembled WGS sequence"/>
</dbReference>
<dbReference type="PROSITE" id="PS51677">
    <property type="entry name" value="NODB"/>
    <property type="match status" value="1"/>
</dbReference>
<dbReference type="GO" id="GO:0005576">
    <property type="term" value="C:extracellular region"/>
    <property type="evidence" value="ECO:0007669"/>
    <property type="project" value="UniProtKB-SubCell"/>
</dbReference>
<sequence>MKAVMYHYVRKENEAFPLFKFLHVDDFKKQLDYLSKNFGILHPSVLKESVITGKPADGVVLTFDDGVKDHYEFVLPELLDRGLSAIFYVSTGVYENNKILGVHRLHLLLGKFPSEKIYHALLDLVKNEMLSHAHVKEFQTIPYSLQNNDEYTNQVKRMMNYLIGYKYREQVLDQLMEDFFGGDKNIFGSFYLSIGEIKKMHDLGMVMGSHTRTHPVLSKLSPTEQKTEIQTSFDYLENICIKLPYKTFCYPYGGFHSFTDETENILKEEGCLFSFNVEERDISEKDLVGRSQALPRYDCNYFPHGKLWENKRILNEEK</sequence>
<accession>A0A512BD94</accession>
<dbReference type="OrthoDB" id="9778320at2"/>
<dbReference type="PANTHER" id="PTHR34216">
    <property type="match status" value="1"/>
</dbReference>
<organism evidence="4 5">
    <name type="scientific">Segetibacter aerophilus</name>
    <dbReference type="NCBI Taxonomy" id="670293"/>
    <lineage>
        <taxon>Bacteria</taxon>
        <taxon>Pseudomonadati</taxon>
        <taxon>Bacteroidota</taxon>
        <taxon>Chitinophagia</taxon>
        <taxon>Chitinophagales</taxon>
        <taxon>Chitinophagaceae</taxon>
        <taxon>Segetibacter</taxon>
    </lineage>
</organism>
<dbReference type="Pfam" id="PF01522">
    <property type="entry name" value="Polysacc_deac_1"/>
    <property type="match status" value="1"/>
</dbReference>
<dbReference type="InterPro" id="IPR011330">
    <property type="entry name" value="Glyco_hydro/deAcase_b/a-brl"/>
</dbReference>